<sequence length="172" mass="20322">MEEYLDRHIRISTRTKFRLDEVKKDMSYNAYISEMLDYFEVTCTSPKLKIKNPTARLEKRIEDLIKIVKCQEKDILRPLLDNSFSSGSMSKNNEQLVRLANENKSLKEVLQRYKQSGESPDVYKRKLDSLINLINLFCDKSQFRKATFGNDLLVPESYFEKFLDKIKSDYVL</sequence>
<evidence type="ECO:0000313" key="3">
    <source>
        <dbReference type="Proteomes" id="UP000260780"/>
    </source>
</evidence>
<feature type="coiled-coil region" evidence="1">
    <location>
        <begin position="54"/>
        <end position="116"/>
    </location>
</feature>
<dbReference type="Proteomes" id="UP000260780">
    <property type="component" value="Unassembled WGS sequence"/>
</dbReference>
<dbReference type="RefSeq" id="WP_117748567.1">
    <property type="nucleotide sequence ID" value="NZ_DBFNHJ010000002.1"/>
</dbReference>
<accession>A0A3E4VX36</accession>
<dbReference type="InterPro" id="IPR048012">
    <property type="entry name" value="BfmA-like_N"/>
</dbReference>
<gene>
    <name evidence="2" type="ORF">DXC17_16245</name>
</gene>
<comment type="caution">
    <text evidence="2">The sequence shown here is derived from an EMBL/GenBank/DDBJ whole genome shotgun (WGS) entry which is preliminary data.</text>
</comment>
<organism evidence="2 3">
    <name type="scientific">Phocaeicola plebeius</name>
    <dbReference type="NCBI Taxonomy" id="310297"/>
    <lineage>
        <taxon>Bacteria</taxon>
        <taxon>Pseudomonadati</taxon>
        <taxon>Bacteroidota</taxon>
        <taxon>Bacteroidia</taxon>
        <taxon>Bacteroidales</taxon>
        <taxon>Bacteroidaceae</taxon>
        <taxon>Phocaeicola</taxon>
    </lineage>
</organism>
<protein>
    <recommendedName>
        <fullName evidence="4">Mobilization protein</fullName>
    </recommendedName>
</protein>
<keyword evidence="1" id="KW-0175">Coiled coil</keyword>
<name>A0A3E4VX36_9BACT</name>
<proteinExistence type="predicted"/>
<dbReference type="EMBL" id="QSTF01000067">
    <property type="protein sequence ID" value="RGM34531.1"/>
    <property type="molecule type" value="Genomic_DNA"/>
</dbReference>
<evidence type="ECO:0000313" key="2">
    <source>
        <dbReference type="EMBL" id="RGM34531.1"/>
    </source>
</evidence>
<evidence type="ECO:0008006" key="4">
    <source>
        <dbReference type="Google" id="ProtNLM"/>
    </source>
</evidence>
<evidence type="ECO:0000256" key="1">
    <source>
        <dbReference type="SAM" id="Coils"/>
    </source>
</evidence>
<dbReference type="NCBIfam" id="NF041200">
    <property type="entry name" value="mob_BfmA_Nterm"/>
    <property type="match status" value="1"/>
</dbReference>
<dbReference type="AlphaFoldDB" id="A0A3E4VX36"/>
<reference evidence="2 3" key="1">
    <citation type="submission" date="2018-08" db="EMBL/GenBank/DDBJ databases">
        <title>A genome reference for cultivated species of the human gut microbiota.</title>
        <authorList>
            <person name="Zou Y."/>
            <person name="Xue W."/>
            <person name="Luo G."/>
        </authorList>
    </citation>
    <scope>NUCLEOTIDE SEQUENCE [LARGE SCALE GENOMIC DNA]</scope>
    <source>
        <strain evidence="2 3">OM08-14</strain>
    </source>
</reference>